<accession>Q2JCV5</accession>
<feature type="region of interest" description="Disordered" evidence="1">
    <location>
        <begin position="231"/>
        <end position="263"/>
    </location>
</feature>
<reference evidence="4 5" key="1">
    <citation type="journal article" date="2007" name="Genome Res.">
        <title>Genome characteristics of facultatively symbiotic Frankia sp. strains reflect host range and host plant biogeography.</title>
        <authorList>
            <person name="Normand P."/>
            <person name="Lapierre P."/>
            <person name="Tisa L.S."/>
            <person name="Gogarten J.P."/>
            <person name="Alloisio N."/>
            <person name="Bagnarol E."/>
            <person name="Bassi C.A."/>
            <person name="Berry A.M."/>
            <person name="Bickhart D.M."/>
            <person name="Choisne N."/>
            <person name="Couloux A."/>
            <person name="Cournoyer B."/>
            <person name="Cruveiller S."/>
            <person name="Daubin V."/>
            <person name="Demange N."/>
            <person name="Francino M.P."/>
            <person name="Goltsman E."/>
            <person name="Huang Y."/>
            <person name="Kopp O.R."/>
            <person name="Labarre L."/>
            <person name="Lapidus A."/>
            <person name="Lavire C."/>
            <person name="Marechal J."/>
            <person name="Martinez M."/>
            <person name="Mastronunzio J.E."/>
            <person name="Mullin B.C."/>
            <person name="Niemann J."/>
            <person name="Pujic P."/>
            <person name="Rawnsley T."/>
            <person name="Rouy Z."/>
            <person name="Schenowitz C."/>
            <person name="Sellstedt A."/>
            <person name="Tavares F."/>
            <person name="Tomkins J.P."/>
            <person name="Vallenet D."/>
            <person name="Valverde C."/>
            <person name="Wall L.G."/>
            <person name="Wang Y."/>
            <person name="Medigue C."/>
            <person name="Benson D.R."/>
        </authorList>
    </citation>
    <scope>NUCLEOTIDE SEQUENCE [LARGE SCALE GENOMIC DNA]</scope>
    <source>
        <strain evidence="5">DSM 45818 / CECT 9043 / CcI3</strain>
    </source>
</reference>
<evidence type="ECO:0000259" key="2">
    <source>
        <dbReference type="Pfam" id="PF13676"/>
    </source>
</evidence>
<dbReference type="SUPFAM" id="SSF52200">
    <property type="entry name" value="Toll/Interleukin receptor TIR domain"/>
    <property type="match status" value="1"/>
</dbReference>
<dbReference type="AlphaFoldDB" id="Q2JCV5"/>
<feature type="domain" description="TIR" evidence="2">
    <location>
        <begin position="448"/>
        <end position="570"/>
    </location>
</feature>
<keyword evidence="5" id="KW-1185">Reference proteome</keyword>
<dbReference type="KEGG" id="fra:Francci3_1511"/>
<gene>
    <name evidence="4" type="ordered locus">Francci3_1511</name>
</gene>
<dbReference type="OrthoDB" id="9150238at2"/>
<dbReference type="Pfam" id="PF19956">
    <property type="entry name" value="EAD2"/>
    <property type="match status" value="1"/>
</dbReference>
<evidence type="ECO:0000313" key="4">
    <source>
        <dbReference type="EMBL" id="ABD10887.1"/>
    </source>
</evidence>
<proteinExistence type="predicted"/>
<dbReference type="HOGENOM" id="CLU_431987_0_0_11"/>
<protein>
    <submittedName>
        <fullName evidence="4">Uncharacterized protein</fullName>
    </submittedName>
</protein>
<sequence>MNAYARPGRRPGDAPPVWRSRRENELFAGRDDELERIWDGLTRHRRVVLVPEGDQSDIGETELAGEYQHRFKLRYDVSWWVDCSTTAAVPGQIGELYERARTELPGPPPGAADAGPESTAGWLVIFAGVGSPDEVAEFLPDGEAHVIIIADRAVGAWRDRTMPIGPLRRRESVMLLTSAAPMVDPATAAQLGELVGHRPALLAEIAGYLIREAVVSPELCRRLLEMAASRPTPAVRDAAGGDQSSRAQAMRGSGTPAGAASGAASGAAAGAGAAVMVAGEVRDPVGRNAARAPSIPVINKHGWPPREVDELVAALMRVEYIADLAGFDHWFDELTRILGRTIALTSPVVAVRLTTLVSEAVGQPDPGMLDALLQALDLVAPRDDRSVVDFRRLVTELQSHWSGAGSALPGMSSPVPAYQLPSWPPLLSGVPSSPPPSHGPSGTPTYYFFTSHAHRDDRDRVAIFHRELELELRRKVRRRIRPTGFFDADRLGGGEHWPTSLRDAVRTAPVLVALWCDDYFESDWCGREFGVFQERIRRATKPGGNPPSGIIPVPWLRRDAEVPEAARELHIAHMELGRQYDNLPVLDLMRHPAAFAEYVSLLAYRVMDVARDQLPPLDAEVTELVRSPFHHQP</sequence>
<dbReference type="InterPro" id="IPR045431">
    <property type="entry name" value="EAD2"/>
</dbReference>
<evidence type="ECO:0000313" key="5">
    <source>
        <dbReference type="Proteomes" id="UP000001937"/>
    </source>
</evidence>
<organism evidence="4 5">
    <name type="scientific">Frankia casuarinae (strain DSM 45818 / CECT 9043 / HFP020203 / CcI3)</name>
    <dbReference type="NCBI Taxonomy" id="106370"/>
    <lineage>
        <taxon>Bacteria</taxon>
        <taxon>Bacillati</taxon>
        <taxon>Actinomycetota</taxon>
        <taxon>Actinomycetes</taxon>
        <taxon>Frankiales</taxon>
        <taxon>Frankiaceae</taxon>
        <taxon>Frankia</taxon>
    </lineage>
</organism>
<dbReference type="EMBL" id="CP000249">
    <property type="protein sequence ID" value="ABD10887.1"/>
    <property type="molecule type" value="Genomic_DNA"/>
</dbReference>
<evidence type="ECO:0000259" key="3">
    <source>
        <dbReference type="Pfam" id="PF19956"/>
    </source>
</evidence>
<dbReference type="Gene3D" id="3.40.50.10140">
    <property type="entry name" value="Toll/interleukin-1 receptor homology (TIR) domain"/>
    <property type="match status" value="1"/>
</dbReference>
<dbReference type="Proteomes" id="UP000001937">
    <property type="component" value="Chromosome"/>
</dbReference>
<dbReference type="Pfam" id="PF13676">
    <property type="entry name" value="TIR_2"/>
    <property type="match status" value="1"/>
</dbReference>
<feature type="domain" description="Effector-associated" evidence="3">
    <location>
        <begin position="312"/>
        <end position="394"/>
    </location>
</feature>
<dbReference type="STRING" id="106370.Francci3_1511"/>
<dbReference type="RefSeq" id="WP_011435950.1">
    <property type="nucleotide sequence ID" value="NC_007777.1"/>
</dbReference>
<dbReference type="InterPro" id="IPR000157">
    <property type="entry name" value="TIR_dom"/>
</dbReference>
<dbReference type="InterPro" id="IPR035897">
    <property type="entry name" value="Toll_tir_struct_dom_sf"/>
</dbReference>
<evidence type="ECO:0000256" key="1">
    <source>
        <dbReference type="SAM" id="MobiDB-lite"/>
    </source>
</evidence>
<dbReference type="eggNOG" id="COG3903">
    <property type="taxonomic scope" value="Bacteria"/>
</dbReference>
<dbReference type="GO" id="GO:0007165">
    <property type="term" value="P:signal transduction"/>
    <property type="evidence" value="ECO:0007669"/>
    <property type="project" value="InterPro"/>
</dbReference>
<name>Q2JCV5_FRACC</name>